<dbReference type="Proteomes" id="UP000321720">
    <property type="component" value="Unassembled WGS sequence"/>
</dbReference>
<name>A0A511JDL9_9CELL</name>
<organism evidence="2 3">
    <name type="scientific">Cellulomonas composti</name>
    <dbReference type="NCBI Taxonomy" id="266130"/>
    <lineage>
        <taxon>Bacteria</taxon>
        <taxon>Bacillati</taxon>
        <taxon>Actinomycetota</taxon>
        <taxon>Actinomycetes</taxon>
        <taxon>Micrococcales</taxon>
        <taxon>Cellulomonadaceae</taxon>
        <taxon>Cellulomonas</taxon>
    </lineage>
</organism>
<protein>
    <submittedName>
        <fullName evidence="2">Uncharacterized protein</fullName>
    </submittedName>
</protein>
<evidence type="ECO:0000313" key="3">
    <source>
        <dbReference type="Proteomes" id="UP000321720"/>
    </source>
</evidence>
<dbReference type="EMBL" id="BJWG01000011">
    <property type="protein sequence ID" value="GEL95823.1"/>
    <property type="molecule type" value="Genomic_DNA"/>
</dbReference>
<keyword evidence="3" id="KW-1185">Reference proteome</keyword>
<sequence length="101" mass="11060">MLALTHADAKPPSVPLRTCDQNPQRTPPAPTDPTHRRTPRPPADPSLPCGPLAHLRTLGTSTDRATVRSIDFRGVRRRLRRPQKLADATELAGSRSGRLTL</sequence>
<feature type="region of interest" description="Disordered" evidence="1">
    <location>
        <begin position="1"/>
        <end position="50"/>
    </location>
</feature>
<reference evidence="2 3" key="1">
    <citation type="submission" date="2019-07" db="EMBL/GenBank/DDBJ databases">
        <title>Whole genome shotgun sequence of Cellulomonas composti NBRC 100758.</title>
        <authorList>
            <person name="Hosoyama A."/>
            <person name="Uohara A."/>
            <person name="Ohji S."/>
            <person name="Ichikawa N."/>
        </authorList>
    </citation>
    <scope>NUCLEOTIDE SEQUENCE [LARGE SCALE GENOMIC DNA]</scope>
    <source>
        <strain evidence="2 3">NBRC 100758</strain>
    </source>
</reference>
<comment type="caution">
    <text evidence="2">The sequence shown here is derived from an EMBL/GenBank/DDBJ whole genome shotgun (WGS) entry which is preliminary data.</text>
</comment>
<dbReference type="AlphaFoldDB" id="A0A511JDL9"/>
<evidence type="ECO:0000313" key="2">
    <source>
        <dbReference type="EMBL" id="GEL95823.1"/>
    </source>
</evidence>
<gene>
    <name evidence="2" type="ORF">CCO02nite_24810</name>
</gene>
<evidence type="ECO:0000256" key="1">
    <source>
        <dbReference type="SAM" id="MobiDB-lite"/>
    </source>
</evidence>
<accession>A0A511JDL9</accession>
<proteinExistence type="predicted"/>